<dbReference type="InterPro" id="IPR036388">
    <property type="entry name" value="WH-like_DNA-bd_sf"/>
</dbReference>
<name>A0A556MKT3_9SPHI</name>
<gene>
    <name evidence="2" type="ORF">FO440_12275</name>
</gene>
<sequence>MDTITQKDTDLANFAKAIALPVRVGIIRLILERKNEATRLELHSLPYKQATVNQHLAELIYLKILKSKRDGRMNSYKVDEAVFTKMSNNFLSLLKTLDFKNHVTGKEKSETQVASVAVW</sequence>
<evidence type="ECO:0000259" key="1">
    <source>
        <dbReference type="PROSITE" id="PS50987"/>
    </source>
</evidence>
<protein>
    <submittedName>
        <fullName evidence="2">Winged helix-turn-helix transcriptional regulator</fullName>
    </submittedName>
</protein>
<keyword evidence="3" id="KW-1185">Reference proteome</keyword>
<dbReference type="Proteomes" id="UP000318733">
    <property type="component" value="Unassembled WGS sequence"/>
</dbReference>
<organism evidence="2 3">
    <name type="scientific">Mucilaginibacter corticis</name>
    <dbReference type="NCBI Taxonomy" id="2597670"/>
    <lineage>
        <taxon>Bacteria</taxon>
        <taxon>Pseudomonadati</taxon>
        <taxon>Bacteroidota</taxon>
        <taxon>Sphingobacteriia</taxon>
        <taxon>Sphingobacteriales</taxon>
        <taxon>Sphingobacteriaceae</taxon>
        <taxon>Mucilaginibacter</taxon>
    </lineage>
</organism>
<dbReference type="CDD" id="cd00090">
    <property type="entry name" value="HTH_ARSR"/>
    <property type="match status" value="1"/>
</dbReference>
<evidence type="ECO:0000313" key="2">
    <source>
        <dbReference type="EMBL" id="TSJ40524.1"/>
    </source>
</evidence>
<dbReference type="EMBL" id="VLPK01000002">
    <property type="protein sequence ID" value="TSJ40524.1"/>
    <property type="molecule type" value="Genomic_DNA"/>
</dbReference>
<reference evidence="2 3" key="1">
    <citation type="submission" date="2019-07" db="EMBL/GenBank/DDBJ databases">
        <authorList>
            <person name="Huq M.A."/>
        </authorList>
    </citation>
    <scope>NUCLEOTIDE SEQUENCE [LARGE SCALE GENOMIC DNA]</scope>
    <source>
        <strain evidence="2 3">MAH-19</strain>
    </source>
</reference>
<accession>A0A556MKT3</accession>
<dbReference type="RefSeq" id="WP_144248562.1">
    <property type="nucleotide sequence ID" value="NZ_VLPK01000002.1"/>
</dbReference>
<dbReference type="AlphaFoldDB" id="A0A556MKT3"/>
<dbReference type="InterPro" id="IPR036390">
    <property type="entry name" value="WH_DNA-bd_sf"/>
</dbReference>
<dbReference type="Gene3D" id="1.10.10.10">
    <property type="entry name" value="Winged helix-like DNA-binding domain superfamily/Winged helix DNA-binding domain"/>
    <property type="match status" value="1"/>
</dbReference>
<dbReference type="SUPFAM" id="SSF46785">
    <property type="entry name" value="Winged helix' DNA-binding domain"/>
    <property type="match status" value="1"/>
</dbReference>
<evidence type="ECO:0000313" key="3">
    <source>
        <dbReference type="Proteomes" id="UP000318733"/>
    </source>
</evidence>
<dbReference type="InterPro" id="IPR001845">
    <property type="entry name" value="HTH_ArsR_DNA-bd_dom"/>
</dbReference>
<feature type="domain" description="HTH arsR-type" evidence="1">
    <location>
        <begin position="3"/>
        <end position="98"/>
    </location>
</feature>
<dbReference type="InterPro" id="IPR011991">
    <property type="entry name" value="ArsR-like_HTH"/>
</dbReference>
<dbReference type="GO" id="GO:0003700">
    <property type="term" value="F:DNA-binding transcription factor activity"/>
    <property type="evidence" value="ECO:0007669"/>
    <property type="project" value="InterPro"/>
</dbReference>
<dbReference type="SMART" id="SM00418">
    <property type="entry name" value="HTH_ARSR"/>
    <property type="match status" value="1"/>
</dbReference>
<comment type="caution">
    <text evidence="2">The sequence shown here is derived from an EMBL/GenBank/DDBJ whole genome shotgun (WGS) entry which is preliminary data.</text>
</comment>
<dbReference type="OrthoDB" id="799262at2"/>
<dbReference type="PROSITE" id="PS50987">
    <property type="entry name" value="HTH_ARSR_2"/>
    <property type="match status" value="1"/>
</dbReference>
<proteinExistence type="predicted"/>